<comment type="caution">
    <text evidence="1">The sequence shown here is derived from an EMBL/GenBank/DDBJ whole genome shotgun (WGS) entry which is preliminary data.</text>
</comment>
<protein>
    <submittedName>
        <fullName evidence="1">Uncharacterized protein</fullName>
    </submittedName>
</protein>
<accession>A0AAV6LRR2</accession>
<dbReference type="AlphaFoldDB" id="A0AAV6LRR2"/>
<evidence type="ECO:0000313" key="2">
    <source>
        <dbReference type="Proteomes" id="UP000823749"/>
    </source>
</evidence>
<name>A0AAV6LRR2_9ERIC</name>
<gene>
    <name evidence="1" type="ORF">RHGRI_002918</name>
</gene>
<dbReference type="EMBL" id="JACTNZ010000001">
    <property type="protein sequence ID" value="KAG5567542.1"/>
    <property type="molecule type" value="Genomic_DNA"/>
</dbReference>
<dbReference type="Proteomes" id="UP000823749">
    <property type="component" value="Chromosome 1"/>
</dbReference>
<sequence>MFVRQNRVLGKSIAGASTSERRTIEQHNNGQADYCYNGSDKNCAPEDSKANVIKEKLMLHELEPPTLKALQELVSLVHDRVNVADQSEPVDSTSTKGSAFREKREHVNCLKANFSCLENDPVACVLSNLHPLTLQNVFLAMAVSLYSYL</sequence>
<proteinExistence type="predicted"/>
<keyword evidence="2" id="KW-1185">Reference proteome</keyword>
<reference evidence="1" key="1">
    <citation type="submission" date="2020-08" db="EMBL/GenBank/DDBJ databases">
        <title>Plant Genome Project.</title>
        <authorList>
            <person name="Zhang R.-G."/>
        </authorList>
    </citation>
    <scope>NUCLEOTIDE SEQUENCE</scope>
    <source>
        <strain evidence="1">WSP0</strain>
        <tissue evidence="1">Leaf</tissue>
    </source>
</reference>
<evidence type="ECO:0000313" key="1">
    <source>
        <dbReference type="EMBL" id="KAG5567542.1"/>
    </source>
</evidence>
<organism evidence="1 2">
    <name type="scientific">Rhododendron griersonianum</name>
    <dbReference type="NCBI Taxonomy" id="479676"/>
    <lineage>
        <taxon>Eukaryota</taxon>
        <taxon>Viridiplantae</taxon>
        <taxon>Streptophyta</taxon>
        <taxon>Embryophyta</taxon>
        <taxon>Tracheophyta</taxon>
        <taxon>Spermatophyta</taxon>
        <taxon>Magnoliopsida</taxon>
        <taxon>eudicotyledons</taxon>
        <taxon>Gunneridae</taxon>
        <taxon>Pentapetalae</taxon>
        <taxon>asterids</taxon>
        <taxon>Ericales</taxon>
        <taxon>Ericaceae</taxon>
        <taxon>Ericoideae</taxon>
        <taxon>Rhodoreae</taxon>
        <taxon>Rhododendron</taxon>
    </lineage>
</organism>